<dbReference type="InParanoid" id="A0A371RGH4"/>
<proteinExistence type="predicted"/>
<dbReference type="EMBL" id="QUQO01000001">
    <property type="protein sequence ID" value="RFB04538.1"/>
    <property type="molecule type" value="Genomic_DNA"/>
</dbReference>
<name>A0A371RGH4_9PROT</name>
<dbReference type="Proteomes" id="UP000264589">
    <property type="component" value="Unassembled WGS sequence"/>
</dbReference>
<reference evidence="1 2" key="1">
    <citation type="submission" date="2018-08" db="EMBL/GenBank/DDBJ databases">
        <title>Parvularcula sp. SM1705, isolated from surface water of the South Sea China.</title>
        <authorList>
            <person name="Sun L."/>
        </authorList>
    </citation>
    <scope>NUCLEOTIDE SEQUENCE [LARGE SCALE GENOMIC DNA]</scope>
    <source>
        <strain evidence="1 2">SM1705</strain>
    </source>
</reference>
<gene>
    <name evidence="1" type="ORF">DX908_04125</name>
</gene>
<evidence type="ECO:0000313" key="2">
    <source>
        <dbReference type="Proteomes" id="UP000264589"/>
    </source>
</evidence>
<accession>A0A371RGH4</accession>
<keyword evidence="2" id="KW-1185">Reference proteome</keyword>
<evidence type="ECO:0000313" key="1">
    <source>
        <dbReference type="EMBL" id="RFB04538.1"/>
    </source>
</evidence>
<protein>
    <submittedName>
        <fullName evidence="1">Uncharacterized protein</fullName>
    </submittedName>
</protein>
<dbReference type="AlphaFoldDB" id="A0A371RGH4"/>
<comment type="caution">
    <text evidence="1">The sequence shown here is derived from an EMBL/GenBank/DDBJ whole genome shotgun (WGS) entry which is preliminary data.</text>
</comment>
<sequence>MLKHNKLLFEYQEDGFRENYQDIILYIVSLMHNTEVILDEDTVGWLRVLGGKEHIEVLFEFDLVRPSEQAGKVGFCVFKTDLPVGEHLDPRAMYGIEQDLFFDTSRRFLSLIQ</sequence>
<organism evidence="1 2">
    <name type="scientific">Parvularcula marina</name>
    <dbReference type="NCBI Taxonomy" id="2292771"/>
    <lineage>
        <taxon>Bacteria</taxon>
        <taxon>Pseudomonadati</taxon>
        <taxon>Pseudomonadota</taxon>
        <taxon>Alphaproteobacteria</taxon>
        <taxon>Parvularculales</taxon>
        <taxon>Parvularculaceae</taxon>
        <taxon>Parvularcula</taxon>
    </lineage>
</organism>